<dbReference type="EMBL" id="MN096369">
    <property type="protein sequence ID" value="QDK02695.1"/>
    <property type="molecule type" value="Genomic_DNA"/>
</dbReference>
<dbReference type="RefSeq" id="YP_010649193.1">
    <property type="nucleotide sequence ID" value="NC_070764.1"/>
</dbReference>
<dbReference type="GeneID" id="77924739"/>
<gene>
    <name evidence="1" type="primary">179</name>
    <name evidence="1" type="ORF">SEA_PHENDRIX_179</name>
</gene>
<reference evidence="1 2" key="1">
    <citation type="submission" date="2019-06" db="EMBL/GenBank/DDBJ databases">
        <authorList>
            <person name="Burns M.A."/>
            <person name="Hill G.C."/>
            <person name="Wesley B.E."/>
            <person name="Womack T.V."/>
            <person name="Krukonis G.P."/>
            <person name="Delesalle V.A."/>
            <person name="Garlena R.A."/>
            <person name="Russell D.A."/>
            <person name="Pope W.H."/>
            <person name="Jacobs-Sera D."/>
            <person name="Hatfull G.F."/>
        </authorList>
    </citation>
    <scope>NUCLEOTIDE SEQUENCE [LARGE SCALE GENOMIC DNA]</scope>
</reference>
<evidence type="ECO:0000313" key="1">
    <source>
        <dbReference type="EMBL" id="QDK02695.1"/>
    </source>
</evidence>
<accession>A0A514U1A8</accession>
<organism evidence="1 2">
    <name type="scientific">Gordonia phage Phendrix</name>
    <dbReference type="NCBI Taxonomy" id="2593335"/>
    <lineage>
        <taxon>Viruses</taxon>
        <taxon>Duplodnaviria</taxon>
        <taxon>Heunggongvirae</taxon>
        <taxon>Uroviricota</taxon>
        <taxon>Caudoviricetes</taxon>
        <taxon>Godonkavirus</taxon>
        <taxon>Godonkavirus phendrix</taxon>
    </lineage>
</organism>
<evidence type="ECO:0000313" key="2">
    <source>
        <dbReference type="Proteomes" id="UP000319596"/>
    </source>
</evidence>
<dbReference type="Pfam" id="PF19563">
    <property type="entry name" value="DUF6085"/>
    <property type="match status" value="1"/>
</dbReference>
<dbReference type="KEGG" id="vg:77924739"/>
<dbReference type="InterPro" id="IPR045731">
    <property type="entry name" value="DUF6085"/>
</dbReference>
<name>A0A514U1A8_9CAUD</name>
<sequence length="116" mass="13427">MEQIIRRNHKVQGRCINCDQETLVLDPDGIILCGNKKTCDKPKATHELLNAPQVHHWVKLTPYGYAIVHPLIERHKNELFNCELDKHISSLTVAPQRPGYYTVVKTEDGWDWRGDK</sequence>
<keyword evidence="2" id="KW-1185">Reference proteome</keyword>
<proteinExistence type="predicted"/>
<dbReference type="Proteomes" id="UP000319596">
    <property type="component" value="Segment"/>
</dbReference>
<protein>
    <submittedName>
        <fullName evidence="1">Uncharacterized protein</fullName>
    </submittedName>
</protein>